<dbReference type="Gene3D" id="3.30.910.20">
    <property type="entry name" value="Skp domain"/>
    <property type="match status" value="1"/>
</dbReference>
<dbReference type="InterPro" id="IPR024930">
    <property type="entry name" value="Skp_dom_sf"/>
</dbReference>
<evidence type="ECO:0000256" key="2">
    <source>
        <dbReference type="ARBA" id="ARBA00022729"/>
    </source>
</evidence>
<evidence type="ECO:0000313" key="4">
    <source>
        <dbReference type="Proteomes" id="UP001164705"/>
    </source>
</evidence>
<accession>A0A9E8MZQ5</accession>
<dbReference type="AlphaFoldDB" id="A0A9E8MZQ5"/>
<dbReference type="PANTHER" id="PTHR35089">
    <property type="entry name" value="CHAPERONE PROTEIN SKP"/>
    <property type="match status" value="1"/>
</dbReference>
<proteinExistence type="inferred from homology"/>
<keyword evidence="4" id="KW-1185">Reference proteome</keyword>
<evidence type="ECO:0000313" key="3">
    <source>
        <dbReference type="EMBL" id="WAC03961.1"/>
    </source>
</evidence>
<comment type="similarity">
    <text evidence="1">Belongs to the Skp family.</text>
</comment>
<name>A0A9E8MZQ5_9FLAO</name>
<dbReference type="GO" id="GO:0051082">
    <property type="term" value="F:unfolded protein binding"/>
    <property type="evidence" value="ECO:0007669"/>
    <property type="project" value="InterPro"/>
</dbReference>
<dbReference type="InterPro" id="IPR005632">
    <property type="entry name" value="Chaperone_Skp"/>
</dbReference>
<dbReference type="KEGG" id="lnu:N7U66_03490"/>
<protein>
    <submittedName>
        <fullName evidence="3">OmpH family outer membrane protein</fullName>
    </submittedName>
</protein>
<dbReference type="Proteomes" id="UP001164705">
    <property type="component" value="Chromosome"/>
</dbReference>
<dbReference type="GO" id="GO:0005829">
    <property type="term" value="C:cytosol"/>
    <property type="evidence" value="ECO:0007669"/>
    <property type="project" value="TreeGrafter"/>
</dbReference>
<gene>
    <name evidence="3" type="ORF">N7U66_03490</name>
</gene>
<evidence type="ECO:0000256" key="1">
    <source>
        <dbReference type="ARBA" id="ARBA00009091"/>
    </source>
</evidence>
<dbReference type="GO" id="GO:0050821">
    <property type="term" value="P:protein stabilization"/>
    <property type="evidence" value="ECO:0007669"/>
    <property type="project" value="TreeGrafter"/>
</dbReference>
<dbReference type="SUPFAM" id="SSF111384">
    <property type="entry name" value="OmpH-like"/>
    <property type="match status" value="1"/>
</dbReference>
<dbReference type="EMBL" id="CP113088">
    <property type="protein sequence ID" value="WAC03961.1"/>
    <property type="molecule type" value="Genomic_DNA"/>
</dbReference>
<dbReference type="Pfam" id="PF03938">
    <property type="entry name" value="OmpH"/>
    <property type="match status" value="1"/>
</dbReference>
<organism evidence="3 4">
    <name type="scientific">Lacinutrix neustonica</name>
    <dbReference type="NCBI Taxonomy" id="2980107"/>
    <lineage>
        <taxon>Bacteria</taxon>
        <taxon>Pseudomonadati</taxon>
        <taxon>Bacteroidota</taxon>
        <taxon>Flavobacteriia</taxon>
        <taxon>Flavobacteriales</taxon>
        <taxon>Flavobacteriaceae</taxon>
        <taxon>Lacinutrix</taxon>
    </lineage>
</organism>
<keyword evidence="2" id="KW-0732">Signal</keyword>
<sequence>MHYLVYAILFFLIGYLFLIQRTSKKIALVNTQTVLEKYQGFIEAQDLYEIEINKMSDSFDRQKALYESKSNELKILSTKLSKKAIEIKTEELEMLKAKTMQLGKSIENKAVKQEELLLKGIYNKVNDFIERYAKRHGIDMITGVTSSGNVLYASEAIDITDMIIIGLNKEYVEGIEK</sequence>
<dbReference type="SMART" id="SM00935">
    <property type="entry name" value="OmpH"/>
    <property type="match status" value="1"/>
</dbReference>
<reference evidence="3" key="1">
    <citation type="submission" date="2022-11" db="EMBL/GenBank/DDBJ databases">
        <title>Lacinutrix neustonica HL-RS19T sp. nov., isolated from the surface microlayer sample of brackish Lake Shihwa.</title>
        <authorList>
            <person name="Choi J.Y."/>
            <person name="Hwang C.Y."/>
        </authorList>
    </citation>
    <scope>NUCLEOTIDE SEQUENCE</scope>
    <source>
        <strain evidence="3">HL-RS19</strain>
    </source>
</reference>
<dbReference type="PANTHER" id="PTHR35089:SF1">
    <property type="entry name" value="CHAPERONE PROTEIN SKP"/>
    <property type="match status" value="1"/>
</dbReference>